<dbReference type="EMBL" id="CAJVPY010001358">
    <property type="protein sequence ID" value="CAG8518479.1"/>
    <property type="molecule type" value="Genomic_DNA"/>
</dbReference>
<keyword evidence="4" id="KW-1185">Reference proteome</keyword>
<reference evidence="3" key="1">
    <citation type="submission" date="2021-06" db="EMBL/GenBank/DDBJ databases">
        <authorList>
            <person name="Kallberg Y."/>
            <person name="Tangrot J."/>
            <person name="Rosling A."/>
        </authorList>
    </citation>
    <scope>NUCLEOTIDE SEQUENCE</scope>
    <source>
        <strain evidence="3">MA453B</strain>
    </source>
</reference>
<keyword evidence="2" id="KW-0472">Membrane</keyword>
<feature type="transmembrane region" description="Helical" evidence="2">
    <location>
        <begin position="91"/>
        <end position="113"/>
    </location>
</feature>
<feature type="transmembrane region" description="Helical" evidence="2">
    <location>
        <begin position="214"/>
        <end position="237"/>
    </location>
</feature>
<dbReference type="AlphaFoldDB" id="A0A9N9A3M6"/>
<evidence type="ECO:0000313" key="4">
    <source>
        <dbReference type="Proteomes" id="UP000789405"/>
    </source>
</evidence>
<keyword evidence="2" id="KW-0812">Transmembrane</keyword>
<evidence type="ECO:0000256" key="1">
    <source>
        <dbReference type="SAM" id="MobiDB-lite"/>
    </source>
</evidence>
<name>A0A9N9A3M6_9GLOM</name>
<dbReference type="Proteomes" id="UP000789405">
    <property type="component" value="Unassembled WGS sequence"/>
</dbReference>
<gene>
    <name evidence="3" type="ORF">DERYTH_LOCUS3748</name>
</gene>
<feature type="transmembrane region" description="Helical" evidence="2">
    <location>
        <begin position="177"/>
        <end position="202"/>
    </location>
</feature>
<feature type="region of interest" description="Disordered" evidence="1">
    <location>
        <begin position="464"/>
        <end position="499"/>
    </location>
</feature>
<evidence type="ECO:0000313" key="3">
    <source>
        <dbReference type="EMBL" id="CAG8518479.1"/>
    </source>
</evidence>
<accession>A0A9N9A3M6</accession>
<sequence length="560" mass="64450">MSEKKKEITSMTSKEEKETSKEKKEFTSDDLKIIREKKFTIMMLKEEWERTEKRLVKRKSLMLAHISASSLTILVCICLLIILKYNASNKILNIVASSVTAGGGILALIKAIIDKVSVNKDSIAKVIQVVKNDGNLDKIELINMKDEELRYLPTERHKNYIKFLGRINWLIGLEGKIGIWFVIIMSLFIIILAVITFLVSISPVVIPLPNLSQHLAGGIIVSGTLWFTATVLSRWIKFFEVMSNVNWKSGDIGKDKSIVFRIFLFITILPALLLSIPFVVPLSIHYLVMQRTYVLEQDIYDIYFGEYKTENDDITFFGTEIDAKLILKLVHILGQYFDLIELKNDANNNENNDKKDKEKYKEIIKYLDENDIDEEIEIIYCRIVVILVEKFKHIINELIEKLSVELKKFLEKEGMLDDNHFSYDVKPNYLALEFAKEIVKELDTNIDILTAIFAKELKKISKRDDKSKEEIPKPHEPSEDEKTEDNNKENIFKIIPKPSKDGKTDDNNLYTVLTFALISSTFLKSPLKSYFGIDATFGAIDLGMSSSMAQYYSLCEQLHY</sequence>
<proteinExistence type="predicted"/>
<evidence type="ECO:0000256" key="2">
    <source>
        <dbReference type="SAM" id="Phobius"/>
    </source>
</evidence>
<feature type="compositionally biased region" description="Basic and acidic residues" evidence="1">
    <location>
        <begin position="464"/>
        <end position="477"/>
    </location>
</feature>
<protein>
    <submittedName>
        <fullName evidence="3">21704_t:CDS:1</fullName>
    </submittedName>
</protein>
<organism evidence="3 4">
    <name type="scientific">Dentiscutata erythropus</name>
    <dbReference type="NCBI Taxonomy" id="1348616"/>
    <lineage>
        <taxon>Eukaryota</taxon>
        <taxon>Fungi</taxon>
        <taxon>Fungi incertae sedis</taxon>
        <taxon>Mucoromycota</taxon>
        <taxon>Glomeromycotina</taxon>
        <taxon>Glomeromycetes</taxon>
        <taxon>Diversisporales</taxon>
        <taxon>Gigasporaceae</taxon>
        <taxon>Dentiscutata</taxon>
    </lineage>
</organism>
<feature type="region of interest" description="Disordered" evidence="1">
    <location>
        <begin position="1"/>
        <end position="26"/>
    </location>
</feature>
<keyword evidence="2" id="KW-1133">Transmembrane helix</keyword>
<comment type="caution">
    <text evidence="3">The sequence shown here is derived from an EMBL/GenBank/DDBJ whole genome shotgun (WGS) entry which is preliminary data.</text>
</comment>
<feature type="transmembrane region" description="Helical" evidence="2">
    <location>
        <begin position="258"/>
        <end position="280"/>
    </location>
</feature>
<dbReference type="OrthoDB" id="2444835at2759"/>
<feature type="transmembrane region" description="Helical" evidence="2">
    <location>
        <begin position="63"/>
        <end position="85"/>
    </location>
</feature>